<keyword evidence="3" id="KW-0645">Protease</keyword>
<keyword evidence="4" id="KW-1185">Reference proteome</keyword>
<keyword evidence="1" id="KW-1133">Transmembrane helix</keyword>
<dbReference type="InterPro" id="IPR052710">
    <property type="entry name" value="CAAX_protease"/>
</dbReference>
<feature type="transmembrane region" description="Helical" evidence="1">
    <location>
        <begin position="20"/>
        <end position="42"/>
    </location>
</feature>
<dbReference type="Pfam" id="PF02517">
    <property type="entry name" value="Rce1-like"/>
    <property type="match status" value="1"/>
</dbReference>
<protein>
    <submittedName>
        <fullName evidence="3">CAAX amino terminal protease self-immunity</fullName>
    </submittedName>
</protein>
<feature type="transmembrane region" description="Helical" evidence="1">
    <location>
        <begin position="220"/>
        <end position="240"/>
    </location>
</feature>
<dbReference type="AlphaFoldDB" id="A0A1V4IVJ6"/>
<sequence length="293" mass="33421">MVRKGVEILKFDSDFNEVKIRNVVVIYLITIVTLIIASFFILSSADGEISNSDMNKLCMQSGIILFSMLIYKVKPSKEKIINLYNDFKIKLNVKEIICIISFFTCLNVGGSKLIIDLLYLIDPSFANDFINDIPLTINSTTDYWMCFIIVVILSPVIDELTFRYVLFKRISKKLNIYAGLIVSSIIFSAINLCPEMIGNLALGVINCILYIKYENILMPMLICTINGLLYMLVLIPFQGFKTEYVTLTSDYIIMNAISGTVLFSIGIIFFIRFITKNKICLRESFDKDINLRI</sequence>
<feature type="transmembrane region" description="Helical" evidence="1">
    <location>
        <begin position="141"/>
        <end position="162"/>
    </location>
</feature>
<reference evidence="3 4" key="1">
    <citation type="submission" date="2017-03" db="EMBL/GenBank/DDBJ databases">
        <title>Genome sequence of Clostridium chromiireducens DSM 23318.</title>
        <authorList>
            <person name="Poehlein A."/>
            <person name="Daniel R."/>
        </authorList>
    </citation>
    <scope>NUCLEOTIDE SEQUENCE [LARGE SCALE GENOMIC DNA]</scope>
    <source>
        <strain evidence="3 4">DSM 23318</strain>
    </source>
</reference>
<feature type="transmembrane region" description="Helical" evidence="1">
    <location>
        <begin position="252"/>
        <end position="274"/>
    </location>
</feature>
<feature type="transmembrane region" description="Helical" evidence="1">
    <location>
        <begin position="96"/>
        <end position="121"/>
    </location>
</feature>
<dbReference type="Proteomes" id="UP000191056">
    <property type="component" value="Unassembled WGS sequence"/>
</dbReference>
<feature type="domain" description="CAAX prenyl protease 2/Lysostaphin resistance protein A-like" evidence="2">
    <location>
        <begin position="143"/>
        <end position="222"/>
    </location>
</feature>
<organism evidence="3 4">
    <name type="scientific">Clostridium chromiireducens</name>
    <dbReference type="NCBI Taxonomy" id="225345"/>
    <lineage>
        <taxon>Bacteria</taxon>
        <taxon>Bacillati</taxon>
        <taxon>Bacillota</taxon>
        <taxon>Clostridia</taxon>
        <taxon>Eubacteriales</taxon>
        <taxon>Clostridiaceae</taxon>
        <taxon>Clostridium</taxon>
    </lineage>
</organism>
<dbReference type="GO" id="GO:0004175">
    <property type="term" value="F:endopeptidase activity"/>
    <property type="evidence" value="ECO:0007669"/>
    <property type="project" value="UniProtKB-ARBA"/>
</dbReference>
<name>A0A1V4IVJ6_9CLOT</name>
<feature type="transmembrane region" description="Helical" evidence="1">
    <location>
        <begin position="54"/>
        <end position="71"/>
    </location>
</feature>
<dbReference type="GO" id="GO:0080120">
    <property type="term" value="P:CAAX-box protein maturation"/>
    <property type="evidence" value="ECO:0007669"/>
    <property type="project" value="UniProtKB-ARBA"/>
</dbReference>
<dbReference type="InterPro" id="IPR003675">
    <property type="entry name" value="Rce1/LyrA-like_dom"/>
</dbReference>
<evidence type="ECO:0000259" key="2">
    <source>
        <dbReference type="Pfam" id="PF02517"/>
    </source>
</evidence>
<keyword evidence="1" id="KW-0472">Membrane</keyword>
<dbReference type="PANTHER" id="PTHR36435:SF1">
    <property type="entry name" value="CAAX AMINO TERMINAL PROTEASE FAMILY PROTEIN"/>
    <property type="match status" value="1"/>
</dbReference>
<keyword evidence="1" id="KW-0812">Transmembrane</keyword>
<dbReference type="GO" id="GO:0006508">
    <property type="term" value="P:proteolysis"/>
    <property type="evidence" value="ECO:0007669"/>
    <property type="project" value="UniProtKB-KW"/>
</dbReference>
<evidence type="ECO:0000313" key="4">
    <source>
        <dbReference type="Proteomes" id="UP000191056"/>
    </source>
</evidence>
<gene>
    <name evidence="3" type="ORF">CLCHR_12990</name>
</gene>
<keyword evidence="3" id="KW-0378">Hydrolase</keyword>
<dbReference type="PANTHER" id="PTHR36435">
    <property type="entry name" value="SLR1288 PROTEIN"/>
    <property type="match status" value="1"/>
</dbReference>
<evidence type="ECO:0000256" key="1">
    <source>
        <dbReference type="SAM" id="Phobius"/>
    </source>
</evidence>
<proteinExistence type="predicted"/>
<comment type="caution">
    <text evidence="3">The sequence shown here is derived from an EMBL/GenBank/DDBJ whole genome shotgun (WGS) entry which is preliminary data.</text>
</comment>
<evidence type="ECO:0000313" key="3">
    <source>
        <dbReference type="EMBL" id="OPJ64052.1"/>
    </source>
</evidence>
<accession>A0A1V4IVJ6</accession>
<dbReference type="EMBL" id="MZGT01000014">
    <property type="protein sequence ID" value="OPJ64052.1"/>
    <property type="molecule type" value="Genomic_DNA"/>
</dbReference>
<dbReference type="STRING" id="225345.CLCHR_12990"/>